<feature type="compositionally biased region" description="Basic and acidic residues" evidence="2">
    <location>
        <begin position="321"/>
        <end position="338"/>
    </location>
</feature>
<sequence>MRYKLGFLVLTIYVLSCFLQCSKCSPAYFQKYRERRAEIRKNRLKLDKALKRRPVTLRRLKDSIMAHNKANDLGLRAGNTSRPKWIKKHMEQKDVKSNMHLHTVVSKIFKGKPEINEIFDNQAQNLKAKVEKLQEQKEKLEKKGQFKEELAEQHLIEEHRHYHKCSDCSPTYVQKLRERRAEIRAIRLKNERAHKRRPDNLRRLKGFFNSISEAEKKGMPAGNTSHRKWIKQDMKQQDAKSNMHLHTVVSKVFKGHPEINEIFDNQAKRLKSDVDNIQKKKVKLEDKGQFKEELSQEHRLKNLTPTSGQPMRSPSSLGRRKCQDRSGIEATERQNRMTQDEYKLVQNTRKNLESSEKELKRLHKDHAQFTIPRSEADKAKLPKGHTNRNAWADKFVELEKAKSNIRRHERAGNYLQHVPGVSQALHEQADRLKNGTNRLESDMVKLKSEGSHDEDLKNDHDGKEYLKKWNYDKKVEKYNHLIDMDKSIISRQGKPLKLGRAIP</sequence>
<feature type="signal peptide" evidence="3">
    <location>
        <begin position="1"/>
        <end position="24"/>
    </location>
</feature>
<keyword evidence="3" id="KW-0732">Signal</keyword>
<keyword evidence="5" id="KW-1185">Reference proteome</keyword>
<dbReference type="InParanoid" id="A0A316VIP1"/>
<accession>A0A316VIP1</accession>
<feature type="region of interest" description="Disordered" evidence="2">
    <location>
        <begin position="286"/>
        <end position="338"/>
    </location>
</feature>
<organism evidence="4 5">
    <name type="scientific">Meira miltonrushii</name>
    <dbReference type="NCBI Taxonomy" id="1280837"/>
    <lineage>
        <taxon>Eukaryota</taxon>
        <taxon>Fungi</taxon>
        <taxon>Dikarya</taxon>
        <taxon>Basidiomycota</taxon>
        <taxon>Ustilaginomycotina</taxon>
        <taxon>Exobasidiomycetes</taxon>
        <taxon>Exobasidiales</taxon>
        <taxon>Brachybasidiaceae</taxon>
        <taxon>Meira</taxon>
    </lineage>
</organism>
<reference evidence="4 5" key="1">
    <citation type="journal article" date="2018" name="Mol. Biol. Evol.">
        <title>Broad Genomic Sampling Reveals a Smut Pathogenic Ancestry of the Fungal Clade Ustilaginomycotina.</title>
        <authorList>
            <person name="Kijpornyongpan T."/>
            <person name="Mondo S.J."/>
            <person name="Barry K."/>
            <person name="Sandor L."/>
            <person name="Lee J."/>
            <person name="Lipzen A."/>
            <person name="Pangilinan J."/>
            <person name="LaButti K."/>
            <person name="Hainaut M."/>
            <person name="Henrissat B."/>
            <person name="Grigoriev I.V."/>
            <person name="Spatafora J.W."/>
            <person name="Aime M.C."/>
        </authorList>
    </citation>
    <scope>NUCLEOTIDE SEQUENCE [LARGE SCALE GENOMIC DNA]</scope>
    <source>
        <strain evidence="4 5">MCA 3882</strain>
    </source>
</reference>
<dbReference type="GeneID" id="37023500"/>
<feature type="coiled-coil region" evidence="1">
    <location>
        <begin position="116"/>
        <end position="153"/>
    </location>
</feature>
<keyword evidence="1" id="KW-0175">Coiled coil</keyword>
<feature type="compositionally biased region" description="Polar residues" evidence="2">
    <location>
        <begin position="303"/>
        <end position="316"/>
    </location>
</feature>
<feature type="chain" id="PRO_5016286164" evidence="3">
    <location>
        <begin position="25"/>
        <end position="503"/>
    </location>
</feature>
<protein>
    <submittedName>
        <fullName evidence="4">Uncharacterized protein</fullName>
    </submittedName>
</protein>
<dbReference type="EMBL" id="KZ819603">
    <property type="protein sequence ID" value="PWN35375.1"/>
    <property type="molecule type" value="Genomic_DNA"/>
</dbReference>
<evidence type="ECO:0000256" key="3">
    <source>
        <dbReference type="SAM" id="SignalP"/>
    </source>
</evidence>
<evidence type="ECO:0000256" key="1">
    <source>
        <dbReference type="SAM" id="Coils"/>
    </source>
</evidence>
<gene>
    <name evidence="4" type="ORF">FA14DRAFT_189349</name>
</gene>
<evidence type="ECO:0000256" key="2">
    <source>
        <dbReference type="SAM" id="MobiDB-lite"/>
    </source>
</evidence>
<evidence type="ECO:0000313" key="4">
    <source>
        <dbReference type="EMBL" id="PWN35375.1"/>
    </source>
</evidence>
<dbReference type="Proteomes" id="UP000245771">
    <property type="component" value="Unassembled WGS sequence"/>
</dbReference>
<evidence type="ECO:0000313" key="5">
    <source>
        <dbReference type="Proteomes" id="UP000245771"/>
    </source>
</evidence>
<feature type="compositionally biased region" description="Basic and acidic residues" evidence="2">
    <location>
        <begin position="286"/>
        <end position="300"/>
    </location>
</feature>
<name>A0A316VIP1_9BASI</name>
<proteinExistence type="predicted"/>
<dbReference type="AlphaFoldDB" id="A0A316VIP1"/>
<dbReference type="RefSeq" id="XP_025355677.1">
    <property type="nucleotide sequence ID" value="XM_025501719.1"/>
</dbReference>